<comment type="pathway">
    <text evidence="2">Protein modification; protein glycosylation.</text>
</comment>
<evidence type="ECO:0000256" key="14">
    <source>
        <dbReference type="ARBA" id="ARBA00045065"/>
    </source>
</evidence>
<evidence type="ECO:0000256" key="4">
    <source>
        <dbReference type="ARBA" id="ARBA00012645"/>
    </source>
</evidence>
<keyword evidence="10" id="KW-1133">Transmembrane helix</keyword>
<gene>
    <name evidence="17" type="primary">ALG11_4</name>
    <name evidence="17" type="ORF">LTR91_015285</name>
</gene>
<evidence type="ECO:0000256" key="2">
    <source>
        <dbReference type="ARBA" id="ARBA00004922"/>
    </source>
</evidence>
<keyword evidence="9" id="KW-0256">Endoplasmic reticulum</keyword>
<dbReference type="InterPro" id="IPR001296">
    <property type="entry name" value="Glyco_trans_1"/>
</dbReference>
<dbReference type="EMBL" id="JAUJLE010000172">
    <property type="protein sequence ID" value="KAK0972059.1"/>
    <property type="molecule type" value="Genomic_DNA"/>
</dbReference>
<dbReference type="GO" id="GO:0004377">
    <property type="term" value="F:GDP-Man:Man(3)GlcNAc(2)-PP-Dol alpha-1,2-mannosyltransferase activity"/>
    <property type="evidence" value="ECO:0007669"/>
    <property type="project" value="UniProtKB-EC"/>
</dbReference>
<comment type="catalytic activity">
    <reaction evidence="14">
        <text>an alpha-D-Man-(1-&gt;3)-[alpha-D-Man-(1-&gt;6)]-beta-D-Man-(1-&gt;4)-beta-D-GlcNAc-(1-&gt;4)-alpha-D-GlcNAc-diphospho-di-trans,poly-cis-dolichol + 2 GDP-alpha-D-mannose = an alpha-D-Man-(1-&gt;2)-alpha-D-Man-(1-&gt;2)-alpha-D-Man-(1-&gt;3)-[alpha-D-Man-(1-&gt;6)]-beta-D-Man-(1-&gt;4)-beta-D-GlcNAc-(1-&gt;4)-alpha-D-GlcNAc-diphospho-di-trans,poly-cis-dolichol + 2 GDP + 2 H(+)</text>
        <dbReference type="Rhea" id="RHEA:29523"/>
        <dbReference type="Rhea" id="RHEA-COMP:19515"/>
        <dbReference type="Rhea" id="RHEA-COMP:19516"/>
        <dbReference type="ChEBI" id="CHEBI:15378"/>
        <dbReference type="ChEBI" id="CHEBI:57527"/>
        <dbReference type="ChEBI" id="CHEBI:58189"/>
        <dbReference type="ChEBI" id="CHEBI:132511"/>
        <dbReference type="ChEBI" id="CHEBI:132515"/>
        <dbReference type="EC" id="2.4.1.131"/>
    </reaction>
    <physiologicalReaction direction="left-to-right" evidence="14">
        <dbReference type="Rhea" id="RHEA:29524"/>
    </physiologicalReaction>
</comment>
<protein>
    <recommendedName>
        <fullName evidence="5">GDP-Man:Man(3)GlcNAc(2)-PP-Dol alpha-1,2-mannosyltransferase</fullName>
        <ecNumber evidence="4">2.4.1.131</ecNumber>
    </recommendedName>
    <alternativeName>
        <fullName evidence="12">Asparagine-linked glycosylation protein 11</fullName>
    </alternativeName>
    <alternativeName>
        <fullName evidence="13">Glycolipid 2-alpha-mannosyltransferase</fullName>
    </alternativeName>
</protein>
<evidence type="ECO:0000256" key="8">
    <source>
        <dbReference type="ARBA" id="ARBA00022692"/>
    </source>
</evidence>
<evidence type="ECO:0000256" key="15">
    <source>
        <dbReference type="ARBA" id="ARBA00056799"/>
    </source>
</evidence>
<dbReference type="InterPro" id="IPR038013">
    <property type="entry name" value="ALG11"/>
</dbReference>
<evidence type="ECO:0000256" key="12">
    <source>
        <dbReference type="ARBA" id="ARBA00032060"/>
    </source>
</evidence>
<keyword evidence="7 17" id="KW-0808">Transferase</keyword>
<keyword evidence="18" id="KW-1185">Reference proteome</keyword>
<dbReference type="Proteomes" id="UP001175353">
    <property type="component" value="Unassembled WGS sequence"/>
</dbReference>
<evidence type="ECO:0000256" key="9">
    <source>
        <dbReference type="ARBA" id="ARBA00022824"/>
    </source>
</evidence>
<dbReference type="FunFam" id="3.40.50.2000:FF:000168">
    <property type="entry name" value="Alpha-1,2-mannosyltransferase (Alg11), putative"/>
    <property type="match status" value="1"/>
</dbReference>
<evidence type="ECO:0000256" key="3">
    <source>
        <dbReference type="ARBA" id="ARBA00009481"/>
    </source>
</evidence>
<comment type="subcellular location">
    <subcellularLocation>
        <location evidence="1">Endoplasmic reticulum membrane</location>
        <topology evidence="1">Single-pass membrane protein</topology>
    </subcellularLocation>
</comment>
<evidence type="ECO:0000256" key="11">
    <source>
        <dbReference type="ARBA" id="ARBA00023136"/>
    </source>
</evidence>
<dbReference type="AlphaFoldDB" id="A0AAN6KA49"/>
<comment type="caution">
    <text evidence="17">The sequence shown here is derived from an EMBL/GenBank/DDBJ whole genome shotgun (WGS) entry which is preliminary data.</text>
</comment>
<evidence type="ECO:0000256" key="6">
    <source>
        <dbReference type="ARBA" id="ARBA00022676"/>
    </source>
</evidence>
<comment type="similarity">
    <text evidence="3">Belongs to the glycosyltransferase group 1 family. Glycosyltransferase 4 subfamily.</text>
</comment>
<feature type="domain" description="Glycosyl transferase family 1" evidence="16">
    <location>
        <begin position="53"/>
        <end position="224"/>
    </location>
</feature>
<evidence type="ECO:0000313" key="18">
    <source>
        <dbReference type="Proteomes" id="UP001175353"/>
    </source>
</evidence>
<dbReference type="EC" id="2.4.1.131" evidence="4"/>
<organism evidence="17 18">
    <name type="scientific">Friedmanniomyces endolithicus</name>
    <dbReference type="NCBI Taxonomy" id="329885"/>
    <lineage>
        <taxon>Eukaryota</taxon>
        <taxon>Fungi</taxon>
        <taxon>Dikarya</taxon>
        <taxon>Ascomycota</taxon>
        <taxon>Pezizomycotina</taxon>
        <taxon>Dothideomycetes</taxon>
        <taxon>Dothideomycetidae</taxon>
        <taxon>Mycosphaerellales</taxon>
        <taxon>Teratosphaeriaceae</taxon>
        <taxon>Friedmanniomyces</taxon>
    </lineage>
</organism>
<dbReference type="PANTHER" id="PTHR45919">
    <property type="entry name" value="GDP-MAN:MAN(3)GLCNAC(2)-PP-DOL ALPHA-1,2-MANNOSYLTRANSFERASE"/>
    <property type="match status" value="1"/>
</dbReference>
<evidence type="ECO:0000256" key="1">
    <source>
        <dbReference type="ARBA" id="ARBA00004389"/>
    </source>
</evidence>
<evidence type="ECO:0000313" key="17">
    <source>
        <dbReference type="EMBL" id="KAK0972059.1"/>
    </source>
</evidence>
<dbReference type="GO" id="GO:0005789">
    <property type="term" value="C:endoplasmic reticulum membrane"/>
    <property type="evidence" value="ECO:0007669"/>
    <property type="project" value="UniProtKB-SubCell"/>
</dbReference>
<evidence type="ECO:0000256" key="13">
    <source>
        <dbReference type="ARBA" id="ARBA00032515"/>
    </source>
</evidence>
<sequence length="257" mass="29032">MTNSSWTQNHISRLWTPARKKRGKKNAISVVYPPCAVEELTAKIPVDAESERTRTRNLLYIAQFRPEKMHHVIIDAFSAFLKRYKHLTHDGPTPKLILVGSVRDDHDEKRVYKLRLQTQEIKDHVQFVVNAKWPQILEFLKSSSVGVNGMWNEHFGIGVVEYQAAGLISVVNDSGGPKADIVVDIDGKPTGFRATTPEQFAAGFAEALSLPANEAFAMRQRARKSSWRFSEQVFNDAWTSHLEILVDLASPQLKLGR</sequence>
<dbReference type="Pfam" id="PF00534">
    <property type="entry name" value="Glycos_transf_1"/>
    <property type="match status" value="1"/>
</dbReference>
<reference evidence="17" key="1">
    <citation type="submission" date="2023-06" db="EMBL/GenBank/DDBJ databases">
        <title>Black Yeasts Isolated from many extreme environments.</title>
        <authorList>
            <person name="Coleine C."/>
            <person name="Stajich J.E."/>
            <person name="Selbmann L."/>
        </authorList>
    </citation>
    <scope>NUCLEOTIDE SEQUENCE</scope>
    <source>
        <strain evidence="17">CCFEE 5200</strain>
    </source>
</reference>
<evidence type="ECO:0000256" key="10">
    <source>
        <dbReference type="ARBA" id="ARBA00022989"/>
    </source>
</evidence>
<keyword evidence="6 17" id="KW-0328">Glycosyltransferase</keyword>
<evidence type="ECO:0000256" key="7">
    <source>
        <dbReference type="ARBA" id="ARBA00022679"/>
    </source>
</evidence>
<evidence type="ECO:0000256" key="5">
    <source>
        <dbReference type="ARBA" id="ARBA00022018"/>
    </source>
</evidence>
<name>A0AAN6KA49_9PEZI</name>
<keyword evidence="8" id="KW-0812">Transmembrane</keyword>
<accession>A0AAN6KA49</accession>
<dbReference type="SUPFAM" id="SSF53756">
    <property type="entry name" value="UDP-Glycosyltransferase/glycogen phosphorylase"/>
    <property type="match status" value="1"/>
</dbReference>
<evidence type="ECO:0000259" key="16">
    <source>
        <dbReference type="Pfam" id="PF00534"/>
    </source>
</evidence>
<dbReference type="PANTHER" id="PTHR45919:SF1">
    <property type="entry name" value="GDP-MAN:MAN(3)GLCNAC(2)-PP-DOL ALPHA-1,2-MANNOSYLTRANSFERASE"/>
    <property type="match status" value="1"/>
</dbReference>
<dbReference type="GO" id="GO:0006487">
    <property type="term" value="P:protein N-linked glycosylation"/>
    <property type="evidence" value="ECO:0007669"/>
    <property type="project" value="TreeGrafter"/>
</dbReference>
<keyword evidence="11" id="KW-0472">Membrane</keyword>
<dbReference type="Gene3D" id="3.40.50.2000">
    <property type="entry name" value="Glycogen Phosphorylase B"/>
    <property type="match status" value="1"/>
</dbReference>
<proteinExistence type="inferred from homology"/>
<comment type="function">
    <text evidence="15">GDP-Man:Man(3)GlcNAc(2)-PP-Dol alpha-1,2-mannosyltransferase that operates in the biosynthetic pathway of dolichol-linked oligosaccharides, the glycan precursors employed in protein asparagine (N)-glycosylation. The assembly of dolichol-linked oligosaccharides begins on the cytosolic side of the endoplasmic reticulum membrane and finishes in its lumen. The sequential addition of sugars to dolichol pyrophosphate produces dolichol-linked oligosaccharides containing fourteen sugars, including two GlcNAcs, nine mannoses and three glucoses. Once assembled, the oligosaccharide is transferred from the lipid to nascent proteins by oligosaccharyltransferases. Catalyzes, on the cytoplasmic face of the endoplasmic reticulum, the addition of the fourth and fifth mannose residues to the dolichol-linked oligosaccharide chain, to produce Man(5)GlcNAc(2)-PP-dolichol core oligosaccharide.</text>
</comment>